<feature type="region of interest" description="Disordered" evidence="1">
    <location>
        <begin position="870"/>
        <end position="1112"/>
    </location>
</feature>
<organism evidence="2 3">
    <name type="scientific">Buddleja alternifolia</name>
    <dbReference type="NCBI Taxonomy" id="168488"/>
    <lineage>
        <taxon>Eukaryota</taxon>
        <taxon>Viridiplantae</taxon>
        <taxon>Streptophyta</taxon>
        <taxon>Embryophyta</taxon>
        <taxon>Tracheophyta</taxon>
        <taxon>Spermatophyta</taxon>
        <taxon>Magnoliopsida</taxon>
        <taxon>eudicotyledons</taxon>
        <taxon>Gunneridae</taxon>
        <taxon>Pentapetalae</taxon>
        <taxon>asterids</taxon>
        <taxon>lamiids</taxon>
        <taxon>Lamiales</taxon>
        <taxon>Scrophulariaceae</taxon>
        <taxon>Buddlejeae</taxon>
        <taxon>Buddleja</taxon>
    </lineage>
</organism>
<dbReference type="AlphaFoldDB" id="A0AAV6W4U3"/>
<feature type="compositionally biased region" description="Low complexity" evidence="1">
    <location>
        <begin position="763"/>
        <end position="780"/>
    </location>
</feature>
<feature type="compositionally biased region" description="Polar residues" evidence="1">
    <location>
        <begin position="792"/>
        <end position="810"/>
    </location>
</feature>
<comment type="caution">
    <text evidence="2">The sequence shown here is derived from an EMBL/GenBank/DDBJ whole genome shotgun (WGS) entry which is preliminary data.</text>
</comment>
<feature type="region of interest" description="Disordered" evidence="1">
    <location>
        <begin position="1"/>
        <end position="462"/>
    </location>
</feature>
<feature type="compositionally biased region" description="Polar residues" evidence="1">
    <location>
        <begin position="131"/>
        <end position="150"/>
    </location>
</feature>
<gene>
    <name evidence="2" type="ORF">BUALT_Bualt18G0121900</name>
</gene>
<dbReference type="PANTHER" id="PTHR46445:SF3">
    <property type="entry name" value="RNA POLYMERASE II DEGRADATION FACTOR-LIKE PROTEIN (DUF1296)-RELATED"/>
    <property type="match status" value="1"/>
</dbReference>
<dbReference type="Proteomes" id="UP000826271">
    <property type="component" value="Unassembled WGS sequence"/>
</dbReference>
<feature type="region of interest" description="Disordered" evidence="1">
    <location>
        <begin position="531"/>
        <end position="570"/>
    </location>
</feature>
<feature type="compositionally biased region" description="Polar residues" evidence="1">
    <location>
        <begin position="1075"/>
        <end position="1092"/>
    </location>
</feature>
<feature type="region of interest" description="Disordered" evidence="1">
    <location>
        <begin position="704"/>
        <end position="725"/>
    </location>
</feature>
<feature type="compositionally biased region" description="Low complexity" evidence="1">
    <location>
        <begin position="895"/>
        <end position="921"/>
    </location>
</feature>
<feature type="compositionally biased region" description="Acidic residues" evidence="1">
    <location>
        <begin position="391"/>
        <end position="404"/>
    </location>
</feature>
<accession>A0AAV6W4U3</accession>
<feature type="compositionally biased region" description="Low complexity" evidence="1">
    <location>
        <begin position="1018"/>
        <end position="1036"/>
    </location>
</feature>
<evidence type="ECO:0000313" key="3">
    <source>
        <dbReference type="Proteomes" id="UP000826271"/>
    </source>
</evidence>
<feature type="compositionally biased region" description="Polar residues" evidence="1">
    <location>
        <begin position="560"/>
        <end position="570"/>
    </location>
</feature>
<feature type="compositionally biased region" description="Polar residues" evidence="1">
    <location>
        <begin position="971"/>
        <end position="988"/>
    </location>
</feature>
<evidence type="ECO:0000313" key="2">
    <source>
        <dbReference type="EMBL" id="KAG8365593.1"/>
    </source>
</evidence>
<feature type="compositionally biased region" description="Low complexity" evidence="1">
    <location>
        <begin position="989"/>
        <end position="1006"/>
    </location>
</feature>
<dbReference type="PANTHER" id="PTHR46445">
    <property type="entry name" value="RNA POLYMERASE II DEGRADATION FACTOR-LIKE PROTEIN (DUF1296)"/>
    <property type="match status" value="1"/>
</dbReference>
<feature type="compositionally biased region" description="Polar residues" evidence="1">
    <location>
        <begin position="434"/>
        <end position="456"/>
    </location>
</feature>
<feature type="compositionally biased region" description="Basic and acidic residues" evidence="1">
    <location>
        <begin position="368"/>
        <end position="383"/>
    </location>
</feature>
<feature type="compositionally biased region" description="Low complexity" evidence="1">
    <location>
        <begin position="96"/>
        <end position="108"/>
    </location>
</feature>
<proteinExistence type="predicted"/>
<keyword evidence="3" id="KW-1185">Reference proteome</keyword>
<feature type="region of interest" description="Disordered" evidence="1">
    <location>
        <begin position="747"/>
        <end position="857"/>
    </location>
</feature>
<feature type="compositionally biased region" description="Polar residues" evidence="1">
    <location>
        <begin position="839"/>
        <end position="857"/>
    </location>
</feature>
<feature type="compositionally biased region" description="Low complexity" evidence="1">
    <location>
        <begin position="1043"/>
        <end position="1071"/>
    </location>
</feature>
<protein>
    <submittedName>
        <fullName evidence="2">Uncharacterized protein</fullName>
    </submittedName>
</protein>
<feature type="compositionally biased region" description="Polar residues" evidence="1">
    <location>
        <begin position="50"/>
        <end position="61"/>
    </location>
</feature>
<evidence type="ECO:0000256" key="1">
    <source>
        <dbReference type="SAM" id="MobiDB-lite"/>
    </source>
</evidence>
<dbReference type="EMBL" id="WHWC01000018">
    <property type="protein sequence ID" value="KAG8365593.1"/>
    <property type="molecule type" value="Genomic_DNA"/>
</dbReference>
<feature type="compositionally biased region" description="Polar residues" evidence="1">
    <location>
        <begin position="7"/>
        <end position="23"/>
    </location>
</feature>
<feature type="compositionally biased region" description="Polar residues" evidence="1">
    <location>
        <begin position="747"/>
        <end position="762"/>
    </location>
</feature>
<feature type="compositionally biased region" description="Polar residues" evidence="1">
    <location>
        <begin position="925"/>
        <end position="941"/>
    </location>
</feature>
<sequence>MEVQNLMDGNTDPNEAVDRQNSQDPDREVKSKRKKKKQVKDITKYMFSGADTSTNPASNSGADPHLDHDGSTPYNAPAEFPPLHRERENYKKKRGSTSPSSLSSTPGTFGNNRSTGLSDGDSVKNKGSLLGTANSMPSVVQSASGNQSGQEKMGGWKDILNKGRPRKKASNAPSMDRPHHNVQTNDGWDPAEDPTDAKVIPVPDSDPHLEASDVPLEREEVREREDDNAESSGANDEGSVPISSGEIPENDSRGDSDPHLEASDIHMESTNQHYEEEDVREREDDGAESSGANDEGSVPISSGEIPENDSRGDSGPHLEASDIHMESTNQHYEEEEVREREDDNAESSGANDEGSVPISSGEIPTNDSRGDSDPHLEASDIHMESTNQHYEEEDVREREDDDAESFGANDEGSVPISSGEIPENDSRVEEVGASLSSVTRNFEQPSVENEDGGSQSEGDRPLGMDLCEILRRLPAQDISFFGNGNYGYGSWPNSSETVTSAPANTNLEEGHNEAGISSIGQLETRNASDGSLFHRTGASVGEYDASSASRSEELRPGNSEIAQGDQTSSQMQLLPDEIRQHSYTNSPASSVFAANVDRSRESHVQYSLFPVTQSMSTEFGTSTSSEPAPQTLPRTSHAMGPLHPYSQPNLPFGPHSPRGSFTDGPSFSRLLQVLAEAALPQYINSSLPQPASGYGGLASTTTFPGNYQMNPPPAAPSGTSLSYDNICSSQRPLQHYENPAMWPHVQNSPTMLAGPSSSIYNYQGQTQQAGGFRQQGQQQQPNYRPDGDPNIYPSSQTGTSFDQQHQQNPRNPRGHGGSQGSSTTFPVNYQMIPAMWPHGQNSPTMPAGPSSSIHNYQGQTQQLGGIRLQGQTQQPGGIRLQGQQQQPNDGSSINYQGQYQQPGGIRQQGQQQQPNYGPDGYRNIDTPQTGTSLDQQHQQYPRNPRGSGGSQGPSTMFPVNYQMNPAMWPHGQNSPTMPAGPSSSNHNSQGQTQQPGGFRQPGQQQQSNDGSSTYYNYPGQTQQPGGIRQQGQQQQPNDGSSTNYQGQYQQPGGIGQQDQQQQPNYGPDGYPNIDPPSQTGTSFSEQHQQNPRNPHGRGGSQGPSKQSHEAND</sequence>
<reference evidence="2" key="1">
    <citation type="submission" date="2019-10" db="EMBL/GenBank/DDBJ databases">
        <authorList>
            <person name="Zhang R."/>
            <person name="Pan Y."/>
            <person name="Wang J."/>
            <person name="Ma R."/>
            <person name="Yu S."/>
        </authorList>
    </citation>
    <scope>NUCLEOTIDE SEQUENCE</scope>
    <source>
        <strain evidence="2">LA-IB0</strain>
        <tissue evidence="2">Leaf</tissue>
    </source>
</reference>
<feature type="compositionally biased region" description="Basic and acidic residues" evidence="1">
    <location>
        <begin position="250"/>
        <end position="267"/>
    </location>
</feature>
<feature type="compositionally biased region" description="Basic and acidic residues" evidence="1">
    <location>
        <begin position="308"/>
        <end position="325"/>
    </location>
</feature>
<name>A0AAV6W4U3_9LAMI</name>
<feature type="compositionally biased region" description="Basic and acidic residues" evidence="1">
    <location>
        <begin position="205"/>
        <end position="225"/>
    </location>
</feature>
<feature type="compositionally biased region" description="Polar residues" evidence="1">
    <location>
        <begin position="870"/>
        <end position="894"/>
    </location>
</feature>